<evidence type="ECO:0000256" key="1">
    <source>
        <dbReference type="ARBA" id="ARBA00004123"/>
    </source>
</evidence>
<evidence type="ECO:0000256" key="3">
    <source>
        <dbReference type="ARBA" id="ARBA00023015"/>
    </source>
</evidence>
<comment type="subcellular location">
    <subcellularLocation>
        <location evidence="1">Nucleus</location>
    </subcellularLocation>
</comment>
<evidence type="ECO:0000256" key="4">
    <source>
        <dbReference type="ARBA" id="ARBA00023163"/>
    </source>
</evidence>
<gene>
    <name evidence="7" type="ORF">E3P90_00923</name>
</gene>
<dbReference type="PANTHER" id="PTHR12434:SF6">
    <property type="entry name" value="MEDIATOR OF RNA POLYMERASE II TRANSCRIPTION SUBUNIT 22"/>
    <property type="match status" value="1"/>
</dbReference>
<keyword evidence="4" id="KW-0804">Transcription</keyword>
<dbReference type="Pfam" id="PF06179">
    <property type="entry name" value="Med22"/>
    <property type="match status" value="1"/>
</dbReference>
<feature type="region of interest" description="Disordered" evidence="6">
    <location>
        <begin position="122"/>
        <end position="153"/>
    </location>
</feature>
<keyword evidence="5" id="KW-0539">Nucleus</keyword>
<organism evidence="7 8">
    <name type="scientific">Wallemia ichthyophaga</name>
    <dbReference type="NCBI Taxonomy" id="245174"/>
    <lineage>
        <taxon>Eukaryota</taxon>
        <taxon>Fungi</taxon>
        <taxon>Dikarya</taxon>
        <taxon>Basidiomycota</taxon>
        <taxon>Wallemiomycotina</taxon>
        <taxon>Wallemiomycetes</taxon>
        <taxon>Wallemiales</taxon>
        <taxon>Wallemiaceae</taxon>
        <taxon>Wallemia</taxon>
    </lineage>
</organism>
<dbReference type="PANTHER" id="PTHR12434">
    <property type="entry name" value="MEDIATOR OF RNA POLYMERASE II TRANSCRIPTION SUBUNIT 22"/>
    <property type="match status" value="1"/>
</dbReference>
<proteinExistence type="inferred from homology"/>
<evidence type="ECO:0000256" key="2">
    <source>
        <dbReference type="ARBA" id="ARBA00005942"/>
    </source>
</evidence>
<accession>A0A4T0IBK1</accession>
<dbReference type="AlphaFoldDB" id="A0A4T0IBK1"/>
<feature type="region of interest" description="Disordered" evidence="6">
    <location>
        <begin position="17"/>
        <end position="36"/>
    </location>
</feature>
<reference evidence="7 8" key="1">
    <citation type="submission" date="2019-03" db="EMBL/GenBank/DDBJ databases">
        <title>Sequencing 23 genomes of Wallemia ichthyophaga.</title>
        <authorList>
            <person name="Gostincar C."/>
        </authorList>
    </citation>
    <scope>NUCLEOTIDE SEQUENCE [LARGE SCALE GENOMIC DNA]</scope>
    <source>
        <strain evidence="7 8">EXF-8621</strain>
    </source>
</reference>
<comment type="caution">
    <text evidence="7">The sequence shown here is derived from an EMBL/GenBank/DDBJ whole genome shotgun (WGS) entry which is preliminary data.</text>
</comment>
<keyword evidence="3" id="KW-0805">Transcription regulation</keyword>
<name>A0A4T0IBK1_WALIC</name>
<dbReference type="GO" id="GO:0003712">
    <property type="term" value="F:transcription coregulator activity"/>
    <property type="evidence" value="ECO:0007669"/>
    <property type="project" value="InterPro"/>
</dbReference>
<comment type="similarity">
    <text evidence="2">Belongs to the Mediator complex subunit 22 family.</text>
</comment>
<evidence type="ECO:0000256" key="5">
    <source>
        <dbReference type="ARBA" id="ARBA00023242"/>
    </source>
</evidence>
<dbReference type="GO" id="GO:0016592">
    <property type="term" value="C:mediator complex"/>
    <property type="evidence" value="ECO:0007669"/>
    <property type="project" value="InterPro"/>
</dbReference>
<dbReference type="Proteomes" id="UP000306954">
    <property type="component" value="Unassembled WGS sequence"/>
</dbReference>
<evidence type="ECO:0000256" key="6">
    <source>
        <dbReference type="SAM" id="MobiDB-lite"/>
    </source>
</evidence>
<dbReference type="EMBL" id="SPOF01000007">
    <property type="protein sequence ID" value="TIB15393.1"/>
    <property type="molecule type" value="Genomic_DNA"/>
</dbReference>
<feature type="compositionally biased region" description="Basic and acidic residues" evidence="6">
    <location>
        <begin position="122"/>
        <end position="135"/>
    </location>
</feature>
<protein>
    <submittedName>
        <fullName evidence="7">Uncharacterized protein</fullName>
    </submittedName>
</protein>
<dbReference type="InterPro" id="IPR009332">
    <property type="entry name" value="Med22"/>
</dbReference>
<dbReference type="GO" id="GO:0006357">
    <property type="term" value="P:regulation of transcription by RNA polymerase II"/>
    <property type="evidence" value="ECO:0007669"/>
    <property type="project" value="InterPro"/>
</dbReference>
<evidence type="ECO:0000313" key="8">
    <source>
        <dbReference type="Proteomes" id="UP000306954"/>
    </source>
</evidence>
<sequence length="153" mass="17057">MEVKSDAKKYQSLSSSLINNNSSTKSAEIDDRSPEEYLEAFEESLNNKVDGEVGQLSDGLSEIIGLAEINQKDNYKISKEAFQISCRSESMIRSANSLLDITHALKMINLLGDDHHRLNVSSRRADELSQERSEAVSELEGAVEQYMHSSDSK</sequence>
<evidence type="ECO:0000313" key="7">
    <source>
        <dbReference type="EMBL" id="TIB15393.1"/>
    </source>
</evidence>
<dbReference type="OrthoDB" id="203279at2759"/>